<protein>
    <recommendedName>
        <fullName evidence="5">Myb-like domain-containing protein</fullName>
    </recommendedName>
</protein>
<feature type="compositionally biased region" description="Low complexity" evidence="2">
    <location>
        <begin position="48"/>
        <end position="58"/>
    </location>
</feature>
<sequence>MLTRSKALKNAAENTTAICESAQTSSSENSEPSATVEKDKELDVSNASSSSPSLSPPLQEYIEPPWTENDKLKLKALKKIYQKSNTSAWTCDWKQIAWEMNRRPGDCLRQHCSFAQNPWSCEEDILLLETMDSGELDASKITNKLYPSSPWKMKRVQDRILLLQRHQLHTMALYQGLRTDDNGGSSDLVQILDKLHISDTADQDNTQENNPMEKALEDIMNELDRQKERIRTINKEWCSKCAYTMVERDYGIYHTYYKHDDALKMAIVNGKTEPTLETILPKVIDAYARSNDICCYCGRTMTFTESTSTEEQAPTTASADHFIPRKMAFNSDTHLHFTCRQCNYAKSNATDALFKSYLQDIKAFYLTSDKLFTDHIPLDDENRRQAWLTWKKFRKTRRKEKASNLADDISQHLELTDSTKIPPETEMDADDLLYMEMVDAMGLRDPMTGAVGVFDSTMKKSDRFIITFWDWTRISSDGVAQDKKIITGFDIQQFTSLNIQIIMKFTKDAQATFGSIKHFYNWLEAVQGLASA</sequence>
<organism evidence="3 4">
    <name type="scientific">Absidia repens</name>
    <dbReference type="NCBI Taxonomy" id="90262"/>
    <lineage>
        <taxon>Eukaryota</taxon>
        <taxon>Fungi</taxon>
        <taxon>Fungi incertae sedis</taxon>
        <taxon>Mucoromycota</taxon>
        <taxon>Mucoromycotina</taxon>
        <taxon>Mucoromycetes</taxon>
        <taxon>Mucorales</taxon>
        <taxon>Cunninghamellaceae</taxon>
        <taxon>Absidia</taxon>
    </lineage>
</organism>
<name>A0A1X2I8U6_9FUNG</name>
<feature type="compositionally biased region" description="Polar residues" evidence="2">
    <location>
        <begin position="12"/>
        <end position="33"/>
    </location>
</feature>
<dbReference type="EMBL" id="MCGE01000020">
    <property type="protein sequence ID" value="ORZ11887.1"/>
    <property type="molecule type" value="Genomic_DNA"/>
</dbReference>
<keyword evidence="4" id="KW-1185">Reference proteome</keyword>
<evidence type="ECO:0000313" key="4">
    <source>
        <dbReference type="Proteomes" id="UP000193560"/>
    </source>
</evidence>
<dbReference type="Gene3D" id="1.10.30.50">
    <property type="match status" value="1"/>
</dbReference>
<dbReference type="InterPro" id="IPR009057">
    <property type="entry name" value="Homeodomain-like_sf"/>
</dbReference>
<evidence type="ECO:0000313" key="3">
    <source>
        <dbReference type="EMBL" id="ORZ11887.1"/>
    </source>
</evidence>
<dbReference type="SUPFAM" id="SSF46689">
    <property type="entry name" value="Homeodomain-like"/>
    <property type="match status" value="1"/>
</dbReference>
<reference evidence="3 4" key="1">
    <citation type="submission" date="2016-07" db="EMBL/GenBank/DDBJ databases">
        <title>Pervasive Adenine N6-methylation of Active Genes in Fungi.</title>
        <authorList>
            <consortium name="DOE Joint Genome Institute"/>
            <person name="Mondo S.J."/>
            <person name="Dannebaum R.O."/>
            <person name="Kuo R.C."/>
            <person name="Labutti K."/>
            <person name="Haridas S."/>
            <person name="Kuo A."/>
            <person name="Salamov A."/>
            <person name="Ahrendt S.R."/>
            <person name="Lipzen A."/>
            <person name="Sullivan W."/>
            <person name="Andreopoulos W.B."/>
            <person name="Clum A."/>
            <person name="Lindquist E."/>
            <person name="Daum C."/>
            <person name="Ramamoorthy G.K."/>
            <person name="Gryganskyi A."/>
            <person name="Culley D."/>
            <person name="Magnuson J.K."/>
            <person name="James T.Y."/>
            <person name="O'Malley M.A."/>
            <person name="Stajich J.E."/>
            <person name="Spatafora J.W."/>
            <person name="Visel A."/>
            <person name="Grigoriev I.V."/>
        </authorList>
    </citation>
    <scope>NUCLEOTIDE SEQUENCE [LARGE SCALE GENOMIC DNA]</scope>
    <source>
        <strain evidence="3 4">NRRL 1336</strain>
    </source>
</reference>
<evidence type="ECO:0000256" key="1">
    <source>
        <dbReference type="SAM" id="Coils"/>
    </source>
</evidence>
<dbReference type="AlphaFoldDB" id="A0A1X2I8U6"/>
<dbReference type="OrthoDB" id="2285996at2759"/>
<keyword evidence="1" id="KW-0175">Coiled coil</keyword>
<comment type="caution">
    <text evidence="3">The sequence shown here is derived from an EMBL/GenBank/DDBJ whole genome shotgun (WGS) entry which is preliminary data.</text>
</comment>
<feature type="coiled-coil region" evidence="1">
    <location>
        <begin position="209"/>
        <end position="236"/>
    </location>
</feature>
<accession>A0A1X2I8U6</accession>
<feature type="region of interest" description="Disordered" evidence="2">
    <location>
        <begin position="1"/>
        <end position="62"/>
    </location>
</feature>
<proteinExistence type="predicted"/>
<evidence type="ECO:0008006" key="5">
    <source>
        <dbReference type="Google" id="ProtNLM"/>
    </source>
</evidence>
<gene>
    <name evidence="3" type="ORF">BCR42DRAFT_453840</name>
</gene>
<dbReference type="Proteomes" id="UP000193560">
    <property type="component" value="Unassembled WGS sequence"/>
</dbReference>
<evidence type="ECO:0000256" key="2">
    <source>
        <dbReference type="SAM" id="MobiDB-lite"/>
    </source>
</evidence>